<dbReference type="RefSeq" id="WP_165057976.1">
    <property type="nucleotide sequence ID" value="NZ_JAADJS010000001.1"/>
</dbReference>
<dbReference type="Proteomes" id="UP000476696">
    <property type="component" value="Unassembled WGS sequence"/>
</dbReference>
<evidence type="ECO:0000313" key="1">
    <source>
        <dbReference type="EMBL" id="NGX86547.1"/>
    </source>
</evidence>
<dbReference type="Gene3D" id="3.90.1720.10">
    <property type="entry name" value="endopeptidase domain like (from Nostoc punctiforme)"/>
    <property type="match status" value="1"/>
</dbReference>
<organism evidence="1 2">
    <name type="scientific">Rahnella contaminans</name>
    <dbReference type="NCBI Taxonomy" id="2703882"/>
    <lineage>
        <taxon>Bacteria</taxon>
        <taxon>Pseudomonadati</taxon>
        <taxon>Pseudomonadota</taxon>
        <taxon>Gammaproteobacteria</taxon>
        <taxon>Enterobacterales</taxon>
        <taxon>Yersiniaceae</taxon>
        <taxon>Rahnella</taxon>
    </lineage>
</organism>
<dbReference type="AlphaFoldDB" id="A0A6M2B242"/>
<evidence type="ECO:0000313" key="2">
    <source>
        <dbReference type="Proteomes" id="UP000476696"/>
    </source>
</evidence>
<comment type="caution">
    <text evidence="1">The sequence shown here is derived from an EMBL/GenBank/DDBJ whole genome shotgun (WGS) entry which is preliminary data.</text>
</comment>
<reference evidence="1 2" key="1">
    <citation type="submission" date="2020-01" db="EMBL/GenBank/DDBJ databases">
        <authorList>
            <person name="Lee S.D."/>
        </authorList>
    </citation>
    <scope>NUCLEOTIDE SEQUENCE [LARGE SCALE GENOMIC DNA]</scope>
    <source>
        <strain evidence="1 2">Lac-M11</strain>
    </source>
</reference>
<protein>
    <recommendedName>
        <fullName evidence="3">NlpC/P60 domain-containing protein</fullName>
    </recommendedName>
</protein>
<keyword evidence="2" id="KW-1185">Reference proteome</keyword>
<reference evidence="1 2" key="2">
    <citation type="submission" date="2020-03" db="EMBL/GenBank/DDBJ databases">
        <title>Rahnella aceri sp. nov., isoated from traditional Jeju Makgeolli.</title>
        <authorList>
            <person name="Kim I.S."/>
            <person name="Jeon D."/>
        </authorList>
    </citation>
    <scope>NUCLEOTIDE SEQUENCE [LARGE SCALE GENOMIC DNA]</scope>
    <source>
        <strain evidence="1 2">Lac-M11</strain>
    </source>
</reference>
<gene>
    <name evidence="1" type="ORF">GW579_05515</name>
</gene>
<proteinExistence type="predicted"/>
<name>A0A6M2B242_9GAMM</name>
<accession>A0A6M2B242</accession>
<dbReference type="EMBL" id="JAADJS010000001">
    <property type="protein sequence ID" value="NGX86547.1"/>
    <property type="molecule type" value="Genomic_DNA"/>
</dbReference>
<sequence length="122" mass="13618">MSWNRDAAISHIRTHAGSHSIHRCARYTRQAIEAGGVHLDNIPDAKDYGASLERAGFREVPAGSTLVAGDVAIIQPYQDGNPSGHMTMYDGTTWFSDFRQTSMYPGPGYRKTRPAYKIYRKN</sequence>
<evidence type="ECO:0008006" key="3">
    <source>
        <dbReference type="Google" id="ProtNLM"/>
    </source>
</evidence>